<keyword evidence="3" id="KW-1185">Reference proteome</keyword>
<dbReference type="EMBL" id="CP042912">
    <property type="protein sequence ID" value="QEG20731.1"/>
    <property type="molecule type" value="Genomic_DNA"/>
</dbReference>
<accession>A0A5B9PC94</accession>
<dbReference type="InterPro" id="IPR011487">
    <property type="entry name" value="DUF1598"/>
</dbReference>
<dbReference type="Proteomes" id="UP000322214">
    <property type="component" value="Chromosome"/>
</dbReference>
<proteinExistence type="predicted"/>
<reference evidence="2 3" key="1">
    <citation type="submission" date="2019-08" db="EMBL/GenBank/DDBJ databases">
        <title>Deep-cultivation of Planctomycetes and their phenomic and genomic characterization uncovers novel biology.</title>
        <authorList>
            <person name="Wiegand S."/>
            <person name="Jogler M."/>
            <person name="Boedeker C."/>
            <person name="Pinto D."/>
            <person name="Vollmers J."/>
            <person name="Rivas-Marin E."/>
            <person name="Kohn T."/>
            <person name="Peeters S.H."/>
            <person name="Heuer A."/>
            <person name="Rast P."/>
            <person name="Oberbeckmann S."/>
            <person name="Bunk B."/>
            <person name="Jeske O."/>
            <person name="Meyerdierks A."/>
            <person name="Storesund J.E."/>
            <person name="Kallscheuer N."/>
            <person name="Luecker S."/>
            <person name="Lage O.M."/>
            <person name="Pohl T."/>
            <person name="Merkel B.J."/>
            <person name="Hornburger P."/>
            <person name="Mueller R.-W."/>
            <person name="Bruemmer F."/>
            <person name="Labrenz M."/>
            <person name="Spormann A.M."/>
            <person name="Op den Camp H."/>
            <person name="Overmann J."/>
            <person name="Amann R."/>
            <person name="Jetten M.S.M."/>
            <person name="Mascher T."/>
            <person name="Medema M.H."/>
            <person name="Devos D.P."/>
            <person name="Kaster A.-K."/>
            <person name="Ovreas L."/>
            <person name="Rohde M."/>
            <person name="Galperin M.Y."/>
            <person name="Jogler C."/>
        </authorList>
    </citation>
    <scope>NUCLEOTIDE SEQUENCE [LARGE SCALE GENOMIC DNA]</scope>
    <source>
        <strain evidence="2 3">FC18</strain>
    </source>
</reference>
<dbReference type="KEGG" id="mff:MFFC18_05820"/>
<organism evidence="2 3">
    <name type="scientific">Mariniblastus fucicola</name>
    <dbReference type="NCBI Taxonomy" id="980251"/>
    <lineage>
        <taxon>Bacteria</taxon>
        <taxon>Pseudomonadati</taxon>
        <taxon>Planctomycetota</taxon>
        <taxon>Planctomycetia</taxon>
        <taxon>Pirellulales</taxon>
        <taxon>Pirellulaceae</taxon>
        <taxon>Mariniblastus</taxon>
    </lineage>
</organism>
<name>A0A5B9PC94_9BACT</name>
<feature type="signal peptide" evidence="1">
    <location>
        <begin position="1"/>
        <end position="24"/>
    </location>
</feature>
<keyword evidence="1" id="KW-0732">Signal</keyword>
<evidence type="ECO:0000256" key="1">
    <source>
        <dbReference type="SAM" id="SignalP"/>
    </source>
</evidence>
<dbReference type="RefSeq" id="WP_075085318.1">
    <property type="nucleotide sequence ID" value="NZ_CP042912.1"/>
</dbReference>
<feature type="chain" id="PRO_5022922134" description="DUF1598 domain-containing protein" evidence="1">
    <location>
        <begin position="25"/>
        <end position="468"/>
    </location>
</feature>
<evidence type="ECO:0000313" key="2">
    <source>
        <dbReference type="EMBL" id="QEG20731.1"/>
    </source>
</evidence>
<dbReference type="AlphaFoldDB" id="A0A5B9PC94"/>
<evidence type="ECO:0000313" key="3">
    <source>
        <dbReference type="Proteomes" id="UP000322214"/>
    </source>
</evidence>
<evidence type="ECO:0008006" key="4">
    <source>
        <dbReference type="Google" id="ProtNLM"/>
    </source>
</evidence>
<dbReference type="STRING" id="980251.GCA_001642875_03119"/>
<dbReference type="OrthoDB" id="233246at2"/>
<dbReference type="Pfam" id="PF07643">
    <property type="entry name" value="DUF1598"/>
    <property type="match status" value="1"/>
</dbReference>
<sequence precursor="true">MRAHSNRFFAFAIAALLMFGAASAYGQTDGGTDDGGDGDPVTGGVQIDANNVLTRRRVVANSDALSRERWKQAQVKLNKEIQKVSDLRKVSLVRLEKEVARLKAAGKPVNDDIRYLAGLTRITHVFFYPEENDIVIAGPAEGFFLNGQHRVVGMDSGKATLHLEDFVAALRAFGPDGKRASLISCSIDPTQEGLQRFQEAQRYVQANYRGLHQAREVAQTFYKAIGHQTITINGVSNETRFAQVLAEADYRMKLYGIGVEQPPVRMTTFIEAASPATGGAGKLQRWYFQPDYECVKVSEDRNSMALEGTGVKLVCEDESVSADGKRTRKSGANGASRKFCASFTKNYDKVAQRATVFGELRNLIDMSITAAYIQKSDLYRKANWDMTTFGSEDNFAIEVYPAPEKVAPVINAVVKQGRLMTPIGGGVNIQPRIALNSDKASVDADGKVESVRDSIKFENLADGQWWWD</sequence>
<protein>
    <recommendedName>
        <fullName evidence="4">DUF1598 domain-containing protein</fullName>
    </recommendedName>
</protein>
<gene>
    <name evidence="2" type="ORF">MFFC18_05820</name>
</gene>